<organism evidence="1 2">
    <name type="scientific">Williamsia sterculiae</name>
    <dbReference type="NCBI Taxonomy" id="1344003"/>
    <lineage>
        <taxon>Bacteria</taxon>
        <taxon>Bacillati</taxon>
        <taxon>Actinomycetota</taxon>
        <taxon>Actinomycetes</taxon>
        <taxon>Mycobacteriales</taxon>
        <taxon>Nocardiaceae</taxon>
        <taxon>Williamsia</taxon>
    </lineage>
</organism>
<dbReference type="PANTHER" id="PTHR34853:SF1">
    <property type="entry name" value="LIPASE 5"/>
    <property type="match status" value="1"/>
</dbReference>
<dbReference type="STRING" id="1344003.SAMN05445060_0531"/>
<dbReference type="AlphaFoldDB" id="A0A1N7D2F4"/>
<dbReference type="OrthoDB" id="9798122at2"/>
<protein>
    <submittedName>
        <fullName evidence="1">Secretory lipase</fullName>
    </submittedName>
</protein>
<gene>
    <name evidence="1" type="ORF">SAMN05445060_0531</name>
</gene>
<dbReference type="InterPro" id="IPR029058">
    <property type="entry name" value="AB_hydrolase_fold"/>
</dbReference>
<sequence>MRSAMSKWMTAGLAALVAIGMAVGPGVIEAPTASAEPAPPRDAFYDLPGGWASTAPGAILKSRPVNIRAAQLLPLNVRAWQLLYRSTAADGSPYAAVTTVMIPKGTVKPRPLLSYQAATDSVLRICNPSYALVTGSIVNTADPAGPVTFALPAAEIAFAAAGLQQGWAVAMPDHGGVDNRFLTPRQPGFAVLDGIRAVQHFQPVGLNSRVPVGLWGYSGGAIASSWTVEEQPTYAPEVNIQGAAFGAAERDLAGSLRAVNRTPLAGLVPLAFGAVLKDQPELDPVLAKYVTPQGRRIIAETRNHCLAQNVLSNLEFDYRPYLTKPLDVVLADPQVKAAFDSRGISGRHPTAPVYVYNGVTEEVSPIAGEDKLVQSYCSGGTPVTYRREQIPPRPVPELMTTHGVVAITGAPNAFAWLKTRLAPGASRPKGCDIQTVPTSLLTPQALATLGPSFIGNTLLAAIGQPLG</sequence>
<dbReference type="SUPFAM" id="SSF53474">
    <property type="entry name" value="alpha/beta-Hydrolases"/>
    <property type="match status" value="1"/>
</dbReference>
<dbReference type="Proteomes" id="UP000186218">
    <property type="component" value="Unassembled WGS sequence"/>
</dbReference>
<dbReference type="GO" id="GO:0004806">
    <property type="term" value="F:triacylglycerol lipase activity"/>
    <property type="evidence" value="ECO:0007669"/>
    <property type="project" value="InterPro"/>
</dbReference>
<accession>A0A1N7D2F4</accession>
<reference evidence="1 2" key="1">
    <citation type="submission" date="2017-01" db="EMBL/GenBank/DDBJ databases">
        <authorList>
            <person name="Mah S.A."/>
            <person name="Swanson W.J."/>
            <person name="Moy G.W."/>
            <person name="Vacquier V.D."/>
        </authorList>
    </citation>
    <scope>NUCLEOTIDE SEQUENCE [LARGE SCALE GENOMIC DNA]</scope>
    <source>
        <strain evidence="1 2">CPCC 203464</strain>
    </source>
</reference>
<dbReference type="Pfam" id="PF03583">
    <property type="entry name" value="LIP"/>
    <property type="match status" value="1"/>
</dbReference>
<name>A0A1N7D2F4_9NOCA</name>
<evidence type="ECO:0000313" key="2">
    <source>
        <dbReference type="Proteomes" id="UP000186218"/>
    </source>
</evidence>
<dbReference type="EMBL" id="FTNT01000001">
    <property type="protein sequence ID" value="SIR70032.1"/>
    <property type="molecule type" value="Genomic_DNA"/>
</dbReference>
<dbReference type="GO" id="GO:0016042">
    <property type="term" value="P:lipid catabolic process"/>
    <property type="evidence" value="ECO:0007669"/>
    <property type="project" value="InterPro"/>
</dbReference>
<dbReference type="PANTHER" id="PTHR34853">
    <property type="match status" value="1"/>
</dbReference>
<evidence type="ECO:0000313" key="1">
    <source>
        <dbReference type="EMBL" id="SIR70032.1"/>
    </source>
</evidence>
<dbReference type="InterPro" id="IPR005152">
    <property type="entry name" value="Lipase_secreted"/>
</dbReference>
<dbReference type="Gene3D" id="1.10.260.130">
    <property type="match status" value="1"/>
</dbReference>
<keyword evidence="2" id="KW-1185">Reference proteome</keyword>
<proteinExistence type="predicted"/>
<dbReference type="Gene3D" id="3.40.50.1820">
    <property type="entry name" value="alpha/beta hydrolase"/>
    <property type="match status" value="1"/>
</dbReference>
<dbReference type="PIRSF" id="PIRSF029171">
    <property type="entry name" value="Esterase_LipA"/>
    <property type="match status" value="1"/>
</dbReference>